<feature type="compositionally biased region" description="Acidic residues" evidence="1">
    <location>
        <begin position="115"/>
        <end position="125"/>
    </location>
</feature>
<dbReference type="Pfam" id="PF19126">
    <property type="entry name" value="DUF5810"/>
    <property type="match status" value="1"/>
</dbReference>
<evidence type="ECO:0000313" key="2">
    <source>
        <dbReference type="EMBL" id="MFC7141330.1"/>
    </source>
</evidence>
<evidence type="ECO:0000256" key="1">
    <source>
        <dbReference type="SAM" id="MobiDB-lite"/>
    </source>
</evidence>
<dbReference type="InterPro" id="IPR043833">
    <property type="entry name" value="DUF5810"/>
</dbReference>
<feature type="region of interest" description="Disordered" evidence="1">
    <location>
        <begin position="47"/>
        <end position="165"/>
    </location>
</feature>
<dbReference type="GeneID" id="78821643"/>
<sequence length="165" mass="17377">MGYACPVCDDPQADAEHLANHLAFTAMLRGAGHEAWLDDHVDGWADRSPEELAEQVSEYADEEEFPQSVEDATGGHESGHGDAHGGHDHGAGGHDHGGQSADGVESAAPGGIADFDVDDDQEDVLAEARELTRRRRENAAADSEPEGEADASDGDEDEDEETGSS</sequence>
<gene>
    <name evidence="2" type="ORF">ACFQMA_16015</name>
</gene>
<dbReference type="AlphaFoldDB" id="A0ABD5Y1V1"/>
<dbReference type="EMBL" id="JBHTAS010000001">
    <property type="protein sequence ID" value="MFC7141330.1"/>
    <property type="molecule type" value="Genomic_DNA"/>
</dbReference>
<keyword evidence="3" id="KW-1185">Reference proteome</keyword>
<dbReference type="Proteomes" id="UP001596432">
    <property type="component" value="Unassembled WGS sequence"/>
</dbReference>
<accession>A0ABD5Y1V1</accession>
<feature type="compositionally biased region" description="Basic and acidic residues" evidence="1">
    <location>
        <begin position="73"/>
        <end position="97"/>
    </location>
</feature>
<organism evidence="2 3">
    <name type="scientific">Halosimplex aquaticum</name>
    <dbReference type="NCBI Taxonomy" id="3026162"/>
    <lineage>
        <taxon>Archaea</taxon>
        <taxon>Methanobacteriati</taxon>
        <taxon>Methanobacteriota</taxon>
        <taxon>Stenosarchaea group</taxon>
        <taxon>Halobacteria</taxon>
        <taxon>Halobacteriales</taxon>
        <taxon>Haloarculaceae</taxon>
        <taxon>Halosimplex</taxon>
    </lineage>
</organism>
<proteinExistence type="predicted"/>
<comment type="caution">
    <text evidence="2">The sequence shown here is derived from an EMBL/GenBank/DDBJ whole genome shotgun (WGS) entry which is preliminary data.</text>
</comment>
<name>A0ABD5Y1V1_9EURY</name>
<protein>
    <submittedName>
        <fullName evidence="2">DUF5810 domain-containing protein</fullName>
    </submittedName>
</protein>
<reference evidence="2 3" key="1">
    <citation type="journal article" date="2019" name="Int. J. Syst. Evol. Microbiol.">
        <title>The Global Catalogue of Microorganisms (GCM) 10K type strain sequencing project: providing services to taxonomists for standard genome sequencing and annotation.</title>
        <authorList>
            <consortium name="The Broad Institute Genomics Platform"/>
            <consortium name="The Broad Institute Genome Sequencing Center for Infectious Disease"/>
            <person name="Wu L."/>
            <person name="Ma J."/>
        </authorList>
    </citation>
    <scope>NUCLEOTIDE SEQUENCE [LARGE SCALE GENOMIC DNA]</scope>
    <source>
        <strain evidence="2 3">XZYJT29</strain>
    </source>
</reference>
<feature type="compositionally biased region" description="Acidic residues" evidence="1">
    <location>
        <begin position="143"/>
        <end position="165"/>
    </location>
</feature>
<dbReference type="RefSeq" id="WP_274322416.1">
    <property type="nucleotide sequence ID" value="NZ_CP118158.1"/>
</dbReference>
<evidence type="ECO:0000313" key="3">
    <source>
        <dbReference type="Proteomes" id="UP001596432"/>
    </source>
</evidence>